<dbReference type="RefSeq" id="WP_283870757.1">
    <property type="nucleotide sequence ID" value="NZ_CP126101.1"/>
</dbReference>
<dbReference type="GO" id="GO:0032259">
    <property type="term" value="P:methylation"/>
    <property type="evidence" value="ECO:0007669"/>
    <property type="project" value="UniProtKB-KW"/>
</dbReference>
<dbReference type="PANTHER" id="PTHR43861">
    <property type="entry name" value="TRANS-ACONITATE 2-METHYLTRANSFERASE-RELATED"/>
    <property type="match status" value="1"/>
</dbReference>
<accession>A0AAX3X069</accession>
<dbReference type="InterPro" id="IPR029063">
    <property type="entry name" value="SAM-dependent_MTases_sf"/>
</dbReference>
<dbReference type="GO" id="GO:0008168">
    <property type="term" value="F:methyltransferase activity"/>
    <property type="evidence" value="ECO:0007669"/>
    <property type="project" value="UniProtKB-KW"/>
</dbReference>
<dbReference type="EMBL" id="CP126101">
    <property type="protein sequence ID" value="WHY52301.1"/>
    <property type="molecule type" value="Genomic_DNA"/>
</dbReference>
<dbReference type="EC" id="2.1.1.-" evidence="1"/>
<dbReference type="CDD" id="cd02440">
    <property type="entry name" value="AdoMet_MTases"/>
    <property type="match status" value="1"/>
</dbReference>
<dbReference type="PANTHER" id="PTHR43861:SF6">
    <property type="entry name" value="METHYLTRANSFERASE TYPE 11"/>
    <property type="match status" value="1"/>
</dbReference>
<evidence type="ECO:0000313" key="2">
    <source>
        <dbReference type="Proteomes" id="UP001178322"/>
    </source>
</evidence>
<evidence type="ECO:0000313" key="1">
    <source>
        <dbReference type="EMBL" id="WHY52301.1"/>
    </source>
</evidence>
<organism evidence="1 2">
    <name type="scientific">Lysinibacillus pakistanensis</name>
    <dbReference type="NCBI Taxonomy" id="759811"/>
    <lineage>
        <taxon>Bacteria</taxon>
        <taxon>Bacillati</taxon>
        <taxon>Bacillota</taxon>
        <taxon>Bacilli</taxon>
        <taxon>Bacillales</taxon>
        <taxon>Bacillaceae</taxon>
        <taxon>Lysinibacillus</taxon>
    </lineage>
</organism>
<dbReference type="SUPFAM" id="SSF53335">
    <property type="entry name" value="S-adenosyl-L-methionine-dependent methyltransferases"/>
    <property type="match status" value="1"/>
</dbReference>
<dbReference type="AlphaFoldDB" id="A0AAX3X069"/>
<dbReference type="Proteomes" id="UP001178322">
    <property type="component" value="Chromosome"/>
</dbReference>
<keyword evidence="1" id="KW-0808">Transferase</keyword>
<proteinExistence type="predicted"/>
<protein>
    <submittedName>
        <fullName evidence="1">Class I SAM-dependent methyltransferase</fullName>
        <ecNumber evidence="1">2.1.1.-</ecNumber>
    </submittedName>
</protein>
<gene>
    <name evidence="1" type="ORF">QNH24_03430</name>
</gene>
<keyword evidence="1" id="KW-0489">Methyltransferase</keyword>
<reference evidence="1" key="1">
    <citation type="submission" date="2023-05" db="EMBL/GenBank/DDBJ databases">
        <title>Comparative genomics of Bacillaceae isolates and their secondary metabolite potential.</title>
        <authorList>
            <person name="Song L."/>
            <person name="Nielsen L.J."/>
            <person name="Mohite O."/>
            <person name="Xu X."/>
            <person name="Weber T."/>
            <person name="Kovacs A.T."/>
        </authorList>
    </citation>
    <scope>NUCLEOTIDE SEQUENCE</scope>
    <source>
        <strain evidence="1">LY1</strain>
    </source>
</reference>
<dbReference type="Pfam" id="PF13489">
    <property type="entry name" value="Methyltransf_23"/>
    <property type="match status" value="1"/>
</dbReference>
<dbReference type="Gene3D" id="3.40.50.150">
    <property type="entry name" value="Vaccinia Virus protein VP39"/>
    <property type="match status" value="1"/>
</dbReference>
<sequence length="300" mass="34984">MIEKIGNLSLNLKYYSGTDLYSDGDIEDELLKIVSENSDYDEIIELDNRWPILYHLSKQRGNIIDWYPFEKHSKVLEIGAGCGAITGILAEKVTQVTCVELSKRRSLINANRNKDFENVEIIVGDFKKIKFDSKFDYITLIGVLEYAPSFTDSDKPFHEFLLYVKSLLKENGKLFIAIENRFGLKYWAGAREDHTGQLFESLENYFENDRVRTFSKNELTEILKDVGFKKIDNYYPMPDYKLPFQIFSDNRLPKVGELRGLIHNFDQHRIELFNESKVFDSIVSNNEFSFFANSFLFVCE</sequence>
<name>A0AAX3X069_9BACI</name>